<organism evidence="3 4">
    <name type="scientific">Paenibacillus hemerocallicola</name>
    <dbReference type="NCBI Taxonomy" id="1172614"/>
    <lineage>
        <taxon>Bacteria</taxon>
        <taxon>Bacillati</taxon>
        <taxon>Bacillota</taxon>
        <taxon>Bacilli</taxon>
        <taxon>Bacillales</taxon>
        <taxon>Paenibacillaceae</taxon>
        <taxon>Paenibacillus</taxon>
    </lineage>
</organism>
<dbReference type="InterPro" id="IPR011761">
    <property type="entry name" value="ATP-grasp"/>
</dbReference>
<comment type="caution">
    <text evidence="3">The sequence shown here is derived from an EMBL/GenBank/DDBJ whole genome shotgun (WGS) entry which is preliminary data.</text>
</comment>
<dbReference type="Proteomes" id="UP000307943">
    <property type="component" value="Unassembled WGS sequence"/>
</dbReference>
<dbReference type="PROSITE" id="PS50975">
    <property type="entry name" value="ATP_GRASP"/>
    <property type="match status" value="1"/>
</dbReference>
<evidence type="ECO:0000256" key="1">
    <source>
        <dbReference type="PROSITE-ProRule" id="PRU00409"/>
    </source>
</evidence>
<name>A0A5C4T5N4_9BACL</name>
<dbReference type="GO" id="GO:0005524">
    <property type="term" value="F:ATP binding"/>
    <property type="evidence" value="ECO:0007669"/>
    <property type="project" value="UniProtKB-UniRule"/>
</dbReference>
<evidence type="ECO:0000313" key="3">
    <source>
        <dbReference type="EMBL" id="TNJ64372.1"/>
    </source>
</evidence>
<dbReference type="OrthoDB" id="20966at2"/>
<dbReference type="AlphaFoldDB" id="A0A5C4T5N4"/>
<dbReference type="Gene3D" id="3.30.470.20">
    <property type="entry name" value="ATP-grasp fold, B domain"/>
    <property type="match status" value="1"/>
</dbReference>
<feature type="domain" description="ATP-grasp" evidence="2">
    <location>
        <begin position="146"/>
        <end position="346"/>
    </location>
</feature>
<reference evidence="3 4" key="1">
    <citation type="submission" date="2019-05" db="EMBL/GenBank/DDBJ databases">
        <title>We sequenced the genome of Paenibacillus hemerocallicola KCTC 33185 for further insight into its adaptation and study the phylogeny of Paenibacillus.</title>
        <authorList>
            <person name="Narsing Rao M.P."/>
        </authorList>
    </citation>
    <scope>NUCLEOTIDE SEQUENCE [LARGE SCALE GENOMIC DNA]</scope>
    <source>
        <strain evidence="3 4">KCTC 33185</strain>
    </source>
</reference>
<dbReference type="SUPFAM" id="SSF56059">
    <property type="entry name" value="Glutathione synthetase ATP-binding domain-like"/>
    <property type="match status" value="1"/>
</dbReference>
<keyword evidence="1" id="KW-0547">Nucleotide-binding</keyword>
<sequence length="421" mass="49390">MITNPLSHWNWHDKKIYWYCNLNHEQTWNESKFFPSVTDTSQLHLILQQEQQMIYLTRANDTVLFRHQPDLDFWLYLQKQGIQLPNIQIISDFHSWYRSEQMDRSAMIVPYMVTEEFLPCLQDDGCSVYGSNPALVKFLNNKLAVRKFAQENGFTTTKGYFCGGLEQLIDAYRSLTLQGFEKTVIKIPYGSSGKGLKIIHNKEEFNRFVAFIKRRIHTFTELVIEGWYTIERSLNAQLLIEDGNVHLLAVTEQHIDENAVYMGSDFTPQYNRLLVQKYRNEMLRLGHLLKDMGVQGVLGVDSIVDQAGVLYPIIEINARFTQVTYLLPLIERLNKEHPILMSRFLRFCLIEEFSFNEIYECLNLHLEPDSSNYFLVYTFATNKEGGKTNYRMFVLFYGSDRRKVQSMMNAFLAFNPISFKN</sequence>
<gene>
    <name evidence="3" type="ORF">FE784_20605</name>
</gene>
<evidence type="ECO:0000259" key="2">
    <source>
        <dbReference type="PROSITE" id="PS50975"/>
    </source>
</evidence>
<keyword evidence="1" id="KW-0067">ATP-binding</keyword>
<evidence type="ECO:0000313" key="4">
    <source>
        <dbReference type="Proteomes" id="UP000307943"/>
    </source>
</evidence>
<dbReference type="GO" id="GO:0046872">
    <property type="term" value="F:metal ion binding"/>
    <property type="evidence" value="ECO:0007669"/>
    <property type="project" value="InterPro"/>
</dbReference>
<dbReference type="Pfam" id="PF02655">
    <property type="entry name" value="ATP-grasp_3"/>
    <property type="match status" value="1"/>
</dbReference>
<dbReference type="InterPro" id="IPR003806">
    <property type="entry name" value="ATP-grasp_PylC-type"/>
</dbReference>
<proteinExistence type="predicted"/>
<dbReference type="RefSeq" id="WP_139604118.1">
    <property type="nucleotide sequence ID" value="NZ_VDCQ01000030.1"/>
</dbReference>
<accession>A0A5C4T5N4</accession>
<dbReference type="EMBL" id="VDCQ01000030">
    <property type="protein sequence ID" value="TNJ64372.1"/>
    <property type="molecule type" value="Genomic_DNA"/>
</dbReference>
<keyword evidence="4" id="KW-1185">Reference proteome</keyword>
<protein>
    <submittedName>
        <fullName evidence="3">ATP-grasp domain-containing protein</fullName>
    </submittedName>
</protein>